<evidence type="ECO:0000256" key="2">
    <source>
        <dbReference type="ARBA" id="ARBA00023125"/>
    </source>
</evidence>
<protein>
    <submittedName>
        <fullName evidence="5">Helix-turn-helix transcriptional regulator</fullName>
    </submittedName>
</protein>
<reference evidence="5 6" key="1">
    <citation type="submission" date="2021-08" db="EMBL/GenBank/DDBJ databases">
        <title>Comparative Genomics Analysis of the Genus Qipengyuania Reveals Extensive Genetic Diversity and Metabolic Versatility, Including the Description of Fifteen Novel Species.</title>
        <authorList>
            <person name="Liu Y."/>
        </authorList>
    </citation>
    <scope>NUCLEOTIDE SEQUENCE [LARGE SCALE GENOMIC DNA]</scope>
    <source>
        <strain evidence="5 6">6D47A</strain>
    </source>
</reference>
<keyword evidence="1" id="KW-0805">Transcription regulation</keyword>
<feature type="domain" description="HTH hxlR-type" evidence="4">
    <location>
        <begin position="29"/>
        <end position="129"/>
    </location>
</feature>
<evidence type="ECO:0000256" key="3">
    <source>
        <dbReference type="ARBA" id="ARBA00023163"/>
    </source>
</evidence>
<evidence type="ECO:0000256" key="1">
    <source>
        <dbReference type="ARBA" id="ARBA00023015"/>
    </source>
</evidence>
<evidence type="ECO:0000259" key="4">
    <source>
        <dbReference type="PROSITE" id="PS51118"/>
    </source>
</evidence>
<keyword evidence="6" id="KW-1185">Reference proteome</keyword>
<dbReference type="InterPro" id="IPR036388">
    <property type="entry name" value="WH-like_DNA-bd_sf"/>
</dbReference>
<dbReference type="PANTHER" id="PTHR33204:SF37">
    <property type="entry name" value="HTH-TYPE TRANSCRIPTIONAL REGULATOR YODB"/>
    <property type="match status" value="1"/>
</dbReference>
<evidence type="ECO:0000313" key="5">
    <source>
        <dbReference type="EMBL" id="MBX7482134.1"/>
    </source>
</evidence>
<dbReference type="EMBL" id="JAIGNO010000003">
    <property type="protein sequence ID" value="MBX7482134.1"/>
    <property type="molecule type" value="Genomic_DNA"/>
</dbReference>
<dbReference type="Proteomes" id="UP000755104">
    <property type="component" value="Unassembled WGS sequence"/>
</dbReference>
<accession>A0ABS7J7S9</accession>
<name>A0ABS7J7S9_9SPHN</name>
<proteinExistence type="predicted"/>
<organism evidence="5 6">
    <name type="scientific">Qipengyuania qiaonensis</name>
    <dbReference type="NCBI Taxonomy" id="2867240"/>
    <lineage>
        <taxon>Bacteria</taxon>
        <taxon>Pseudomonadati</taxon>
        <taxon>Pseudomonadota</taxon>
        <taxon>Alphaproteobacteria</taxon>
        <taxon>Sphingomonadales</taxon>
        <taxon>Erythrobacteraceae</taxon>
        <taxon>Qipengyuania</taxon>
    </lineage>
</organism>
<keyword evidence="3" id="KW-0804">Transcription</keyword>
<dbReference type="PANTHER" id="PTHR33204">
    <property type="entry name" value="TRANSCRIPTIONAL REGULATOR, MARR FAMILY"/>
    <property type="match status" value="1"/>
</dbReference>
<sequence length="183" mass="20453">MQLVVKEDRNVYSCPTVSSSQEKQIRSGCPINLTLEVLGDRWSLILIRDMMFADRHHFGDLMRGSIENIASNMLADRLRRLEVAGIVTKKDDSSHSQKVRYDLTEKGIQLLPVLVSMGAWGRRHLPVTDELAARNQALEEGGAPMLAAFMDQLRRDHLGSQTASDRDVRAELASAKRRAAGLD</sequence>
<dbReference type="PROSITE" id="PS51118">
    <property type="entry name" value="HTH_HXLR"/>
    <property type="match status" value="1"/>
</dbReference>
<dbReference type="SUPFAM" id="SSF46785">
    <property type="entry name" value="Winged helix' DNA-binding domain"/>
    <property type="match status" value="1"/>
</dbReference>
<evidence type="ECO:0000313" key="6">
    <source>
        <dbReference type="Proteomes" id="UP000755104"/>
    </source>
</evidence>
<dbReference type="InterPro" id="IPR036390">
    <property type="entry name" value="WH_DNA-bd_sf"/>
</dbReference>
<comment type="caution">
    <text evidence="5">The sequence shown here is derived from an EMBL/GenBank/DDBJ whole genome shotgun (WGS) entry which is preliminary data.</text>
</comment>
<dbReference type="InterPro" id="IPR002577">
    <property type="entry name" value="HTH_HxlR"/>
</dbReference>
<dbReference type="Pfam" id="PF01638">
    <property type="entry name" value="HxlR"/>
    <property type="match status" value="1"/>
</dbReference>
<gene>
    <name evidence="5" type="ORF">K3174_06295</name>
</gene>
<dbReference type="Gene3D" id="1.10.10.10">
    <property type="entry name" value="Winged helix-like DNA-binding domain superfamily/Winged helix DNA-binding domain"/>
    <property type="match status" value="1"/>
</dbReference>
<keyword evidence="2" id="KW-0238">DNA-binding</keyword>